<evidence type="ECO:0000313" key="8">
    <source>
        <dbReference type="Proteomes" id="UP000072741"/>
    </source>
</evidence>
<evidence type="ECO:0000256" key="1">
    <source>
        <dbReference type="ARBA" id="ARBA00004889"/>
    </source>
</evidence>
<feature type="binding site" evidence="6">
    <location>
        <position position="132"/>
    </location>
    <ligand>
        <name>orotate</name>
        <dbReference type="ChEBI" id="CHEBI:30839"/>
    </ligand>
</feature>
<dbReference type="HAMAP" id="MF_01208">
    <property type="entry name" value="PyrE"/>
    <property type="match status" value="1"/>
</dbReference>
<dbReference type="UniPathway" id="UPA00070">
    <property type="reaction ID" value="UER00119"/>
</dbReference>
<accession>A0A147GXI7</accession>
<comment type="similarity">
    <text evidence="6">Belongs to the purine/pyrimidine phosphoribosyltransferase family. PyrE subfamily.</text>
</comment>
<keyword evidence="5 6" id="KW-0665">Pyrimidine biosynthesis</keyword>
<proteinExistence type="inferred from homology"/>
<dbReference type="PANTHER" id="PTHR19278:SF9">
    <property type="entry name" value="URIDINE 5'-MONOPHOSPHATE SYNTHASE"/>
    <property type="match status" value="1"/>
</dbReference>
<comment type="cofactor">
    <cofactor evidence="6">
        <name>Mg(2+)</name>
        <dbReference type="ChEBI" id="CHEBI:18420"/>
    </cofactor>
</comment>
<dbReference type="EMBL" id="LDSL01000061">
    <property type="protein sequence ID" value="KTT22134.1"/>
    <property type="molecule type" value="Genomic_DNA"/>
</dbReference>
<feature type="binding site" evidence="6">
    <location>
        <position position="102"/>
    </location>
    <ligand>
        <name>5-phospho-alpha-D-ribose 1-diphosphate</name>
        <dbReference type="ChEBI" id="CHEBI:58017"/>
        <note>ligand shared between dimeric partners</note>
    </ligand>
</feature>
<keyword evidence="4 6" id="KW-0808">Transferase</keyword>
<dbReference type="PANTHER" id="PTHR19278">
    <property type="entry name" value="OROTATE PHOSPHORIBOSYLTRANSFERASE"/>
    <property type="match status" value="1"/>
</dbReference>
<dbReference type="RefSeq" id="WP_058641861.1">
    <property type="nucleotide sequence ID" value="NZ_LDSL01000061.1"/>
</dbReference>
<evidence type="ECO:0000256" key="4">
    <source>
        <dbReference type="ARBA" id="ARBA00022679"/>
    </source>
</evidence>
<dbReference type="InterPro" id="IPR029057">
    <property type="entry name" value="PRTase-like"/>
</dbReference>
<evidence type="ECO:0000256" key="2">
    <source>
        <dbReference type="ARBA" id="ARBA00011971"/>
    </source>
</evidence>
<evidence type="ECO:0000256" key="3">
    <source>
        <dbReference type="ARBA" id="ARBA00022676"/>
    </source>
</evidence>
<dbReference type="GO" id="GO:0004588">
    <property type="term" value="F:orotate phosphoribosyltransferase activity"/>
    <property type="evidence" value="ECO:0007669"/>
    <property type="project" value="UniProtKB-UniRule"/>
</dbReference>
<comment type="pathway">
    <text evidence="1 6">Pyrimidine metabolism; UMP biosynthesis via de novo pathway; UMP from orotate: step 1/2.</text>
</comment>
<dbReference type="CDD" id="cd06223">
    <property type="entry name" value="PRTases_typeI"/>
    <property type="match status" value="1"/>
</dbReference>
<comment type="caution">
    <text evidence="6">Lacks conserved residue(s) required for the propagation of feature annotation.</text>
</comment>
<gene>
    <name evidence="6" type="primary">pyrE</name>
    <name evidence="7" type="ORF">NS331_10070</name>
</gene>
<comment type="catalytic activity">
    <reaction evidence="6">
        <text>orotidine 5'-phosphate + diphosphate = orotate + 5-phospho-alpha-D-ribose 1-diphosphate</text>
        <dbReference type="Rhea" id="RHEA:10380"/>
        <dbReference type="ChEBI" id="CHEBI:30839"/>
        <dbReference type="ChEBI" id="CHEBI:33019"/>
        <dbReference type="ChEBI" id="CHEBI:57538"/>
        <dbReference type="ChEBI" id="CHEBI:58017"/>
        <dbReference type="EC" id="2.4.2.10"/>
    </reaction>
</comment>
<dbReference type="InterPro" id="IPR000836">
    <property type="entry name" value="PRTase_dom"/>
</dbReference>
<feature type="binding site" description="in other chain" evidence="6">
    <location>
        <begin position="128"/>
        <end position="136"/>
    </location>
    <ligand>
        <name>5-phospho-alpha-D-ribose 1-diphosphate</name>
        <dbReference type="ChEBI" id="CHEBI:58017"/>
        <note>ligand shared between dimeric partners</note>
    </ligand>
</feature>
<comment type="caution">
    <text evidence="7">The sequence shown here is derived from an EMBL/GenBank/DDBJ whole genome shotgun (WGS) entry which is preliminary data.</text>
</comment>
<evidence type="ECO:0000256" key="5">
    <source>
        <dbReference type="ARBA" id="ARBA00022975"/>
    </source>
</evidence>
<organism evidence="7 8">
    <name type="scientific">Pseudacidovorax intermedius</name>
    <dbReference type="NCBI Taxonomy" id="433924"/>
    <lineage>
        <taxon>Bacteria</taxon>
        <taxon>Pseudomonadati</taxon>
        <taxon>Pseudomonadota</taxon>
        <taxon>Betaproteobacteria</taxon>
        <taxon>Burkholderiales</taxon>
        <taxon>Comamonadaceae</taxon>
        <taxon>Pseudacidovorax</taxon>
    </lineage>
</organism>
<dbReference type="Proteomes" id="UP000072741">
    <property type="component" value="Unassembled WGS sequence"/>
</dbReference>
<dbReference type="OrthoDB" id="9803963at2"/>
<feature type="binding site" description="in other chain" evidence="6">
    <location>
        <position position="103"/>
    </location>
    <ligand>
        <name>5-phospho-alpha-D-ribose 1-diphosphate</name>
        <dbReference type="ChEBI" id="CHEBI:58017"/>
        <note>ligand shared between dimeric partners</note>
    </ligand>
</feature>
<dbReference type="EC" id="2.4.2.10" evidence="2 6"/>
<evidence type="ECO:0000313" key="7">
    <source>
        <dbReference type="EMBL" id="KTT22134.1"/>
    </source>
</evidence>
<dbReference type="GO" id="GO:0019856">
    <property type="term" value="P:pyrimidine nucleobase biosynthetic process"/>
    <property type="evidence" value="ECO:0007669"/>
    <property type="project" value="TreeGrafter"/>
</dbReference>
<sequence>MIFSDDEAARVARALVDADAVRLADATPFFYTSGWASPVYVDVHALLGDAAARRALLDRMAEAVAPRVRAQGIGAVVGTESSGIALAAWLAERLSLPMLTLRKRPMGWGMQAQLQGRLPAGCRALLVDDVSTDGRSKNAAAAALRQTGTQVDDVLVLFDYAIYPQVPPLAPPVALHALAAWRHLHAALRDAGRLDAAALRRLADFSASPIEWSVAHGGTGAVA</sequence>
<name>A0A147GXI7_9BURK</name>
<evidence type="ECO:0000256" key="6">
    <source>
        <dbReference type="HAMAP-Rule" id="MF_01208"/>
    </source>
</evidence>
<reference evidence="7 8" key="1">
    <citation type="journal article" date="2016" name="Front. Microbiol.">
        <title>Genomic Resource of Rice Seed Associated Bacteria.</title>
        <authorList>
            <person name="Midha S."/>
            <person name="Bansal K."/>
            <person name="Sharma S."/>
            <person name="Kumar N."/>
            <person name="Patil P.P."/>
            <person name="Chaudhry V."/>
            <person name="Patil P.B."/>
        </authorList>
    </citation>
    <scope>NUCLEOTIDE SEQUENCE [LARGE SCALE GENOMIC DNA]</scope>
    <source>
        <strain evidence="7 8">NS331</strain>
    </source>
</reference>
<dbReference type="InterPro" id="IPR023031">
    <property type="entry name" value="OPRT"/>
</dbReference>
<comment type="subunit">
    <text evidence="6">Homodimer.</text>
</comment>
<protein>
    <recommendedName>
        <fullName evidence="2 6">Orotate phosphoribosyltransferase</fullName>
        <shortName evidence="6">OPRT</shortName>
        <shortName evidence="6">OPRTase</shortName>
        <ecNumber evidence="2 6">2.4.2.10</ecNumber>
    </recommendedName>
</protein>
<keyword evidence="8" id="KW-1185">Reference proteome</keyword>
<dbReference type="Gene3D" id="3.40.50.2020">
    <property type="match status" value="1"/>
</dbReference>
<dbReference type="GO" id="GO:0000287">
    <property type="term" value="F:magnesium ion binding"/>
    <property type="evidence" value="ECO:0007669"/>
    <property type="project" value="UniProtKB-UniRule"/>
</dbReference>
<dbReference type="SUPFAM" id="SSF53271">
    <property type="entry name" value="PRTase-like"/>
    <property type="match status" value="1"/>
</dbReference>
<keyword evidence="6" id="KW-0460">Magnesium</keyword>
<keyword evidence="3 6" id="KW-0328">Glycosyltransferase</keyword>
<dbReference type="PATRIC" id="fig|433924.3.peg.4018"/>
<comment type="function">
    <text evidence="6">Catalyzes the transfer of a ribosyl phosphate group from 5-phosphoribose 1-diphosphate to orotate, leading to the formation of orotidine monophosphate (OMP).</text>
</comment>
<dbReference type="GO" id="GO:0044205">
    <property type="term" value="P:'de novo' UMP biosynthetic process"/>
    <property type="evidence" value="ECO:0007669"/>
    <property type="project" value="UniProtKB-UniRule"/>
</dbReference>
<dbReference type="AlphaFoldDB" id="A0A147GXI7"/>